<keyword evidence="9" id="KW-1185">Reference proteome</keyword>
<evidence type="ECO:0000256" key="2">
    <source>
        <dbReference type="ARBA" id="ARBA00022670"/>
    </source>
</evidence>
<keyword evidence="4 5" id="KW-0720">Serine protease</keyword>
<reference evidence="8 9" key="1">
    <citation type="journal article" date="2015" name="Int. J. Syst. Evol. Microbiol.">
        <title>Roseomonas oryzae sp. nov., isolated from paddy rhizosphere soil.</title>
        <authorList>
            <person name="Ramaprasad E.V."/>
            <person name="Sasikala Ch."/>
            <person name="Ramana Ch.V."/>
        </authorList>
    </citation>
    <scope>NUCLEOTIDE SEQUENCE [LARGE SCALE GENOMIC DNA]</scope>
    <source>
        <strain evidence="8 9">KCTC 42542</strain>
    </source>
</reference>
<dbReference type="InterPro" id="IPR036852">
    <property type="entry name" value="Peptidase_S8/S53_dom_sf"/>
</dbReference>
<dbReference type="InterPro" id="IPR050131">
    <property type="entry name" value="Peptidase_S8_subtilisin-like"/>
</dbReference>
<dbReference type="PROSITE" id="PS51892">
    <property type="entry name" value="SUBTILASE"/>
    <property type="match status" value="1"/>
</dbReference>
<feature type="active site" description="Charge relay system" evidence="5">
    <location>
        <position position="162"/>
    </location>
</feature>
<feature type="active site" description="Charge relay system" evidence="5">
    <location>
        <position position="318"/>
    </location>
</feature>
<protein>
    <submittedName>
        <fullName evidence="8">S8 family serine peptidase</fullName>
    </submittedName>
</protein>
<dbReference type="GO" id="GO:0004252">
    <property type="term" value="F:serine-type endopeptidase activity"/>
    <property type="evidence" value="ECO:0007669"/>
    <property type="project" value="UniProtKB-UniRule"/>
</dbReference>
<dbReference type="GO" id="GO:0006508">
    <property type="term" value="P:proteolysis"/>
    <property type="evidence" value="ECO:0007669"/>
    <property type="project" value="UniProtKB-KW"/>
</dbReference>
<feature type="active site" description="Charge relay system" evidence="5">
    <location>
        <position position="130"/>
    </location>
</feature>
<proteinExistence type="inferred from homology"/>
<dbReference type="Pfam" id="PF00082">
    <property type="entry name" value="Peptidase_S8"/>
    <property type="match status" value="1"/>
</dbReference>
<name>A0A5B2THN3_9PROT</name>
<dbReference type="SUPFAM" id="SSF52743">
    <property type="entry name" value="Subtilisin-like"/>
    <property type="match status" value="1"/>
</dbReference>
<evidence type="ECO:0000256" key="1">
    <source>
        <dbReference type="ARBA" id="ARBA00011073"/>
    </source>
</evidence>
<accession>A0A5B2THN3</accession>
<evidence type="ECO:0000256" key="6">
    <source>
        <dbReference type="SAM" id="MobiDB-lite"/>
    </source>
</evidence>
<evidence type="ECO:0000256" key="3">
    <source>
        <dbReference type="ARBA" id="ARBA00022801"/>
    </source>
</evidence>
<organism evidence="8 9">
    <name type="scientific">Teichococcus oryzae</name>
    <dbReference type="NCBI Taxonomy" id="1608942"/>
    <lineage>
        <taxon>Bacteria</taxon>
        <taxon>Pseudomonadati</taxon>
        <taxon>Pseudomonadota</taxon>
        <taxon>Alphaproteobacteria</taxon>
        <taxon>Acetobacterales</taxon>
        <taxon>Roseomonadaceae</taxon>
        <taxon>Roseomonas</taxon>
    </lineage>
</organism>
<dbReference type="EMBL" id="VUKA01000003">
    <property type="protein sequence ID" value="KAA2213603.1"/>
    <property type="molecule type" value="Genomic_DNA"/>
</dbReference>
<dbReference type="PRINTS" id="PR00723">
    <property type="entry name" value="SUBTILISIN"/>
</dbReference>
<comment type="similarity">
    <text evidence="1 5">Belongs to the peptidase S8 family.</text>
</comment>
<feature type="domain" description="Peptidase S8/S53" evidence="7">
    <location>
        <begin position="122"/>
        <end position="366"/>
    </location>
</feature>
<keyword evidence="2 5" id="KW-0645">Protease</keyword>
<dbReference type="Gene3D" id="3.40.50.200">
    <property type="entry name" value="Peptidase S8/S53 domain"/>
    <property type="match status" value="1"/>
</dbReference>
<comment type="caution">
    <text evidence="8">The sequence shown here is derived from an EMBL/GenBank/DDBJ whole genome shotgun (WGS) entry which is preliminary data.</text>
</comment>
<dbReference type="AlphaFoldDB" id="A0A5B2THN3"/>
<sequence>MFGDKPAPPPASSPAPRQATSAAPREIVVFGITQAQLGHLPSGGFTVIEQEDIADAGVMALLQTPPGLGQNAALAFISALAPAAVVAPNHYYRNQATASGCTAEICSSWTQVGWRQSSMCGGSVIIGVVDAAIDTRHPALAGARLTLTRFATQDHPPAPVDHGTAIVALLVGAQESVAPGLYPDAEILAADPFTRDPHGDERADTFDLVRAIEHLVSAGVQVINLSLAGPDNPILHAVVDRALAQGVALVAAVGNAGPKAKPLYPAAYPGVVGVTALSSNGKIYRHAVQGEQVDFAAPGVMVPVASSLGGVRRLSGTSFATPFVTASIAALLATNHSMTPSEAEKLLADQARDLGRFGKDPAFGWGLVQAVQHCGLSQ</sequence>
<gene>
    <name evidence="8" type="ORF">F0Q34_10265</name>
</gene>
<dbReference type="InterPro" id="IPR023828">
    <property type="entry name" value="Peptidase_S8_Ser-AS"/>
</dbReference>
<feature type="compositionally biased region" description="Pro residues" evidence="6">
    <location>
        <begin position="1"/>
        <end position="13"/>
    </location>
</feature>
<dbReference type="PROSITE" id="PS00138">
    <property type="entry name" value="SUBTILASE_SER"/>
    <property type="match status" value="1"/>
</dbReference>
<evidence type="ECO:0000256" key="4">
    <source>
        <dbReference type="ARBA" id="ARBA00022825"/>
    </source>
</evidence>
<dbReference type="InterPro" id="IPR015500">
    <property type="entry name" value="Peptidase_S8_subtilisin-rel"/>
</dbReference>
<evidence type="ECO:0000313" key="8">
    <source>
        <dbReference type="EMBL" id="KAA2213603.1"/>
    </source>
</evidence>
<evidence type="ECO:0000256" key="5">
    <source>
        <dbReference type="PROSITE-ProRule" id="PRU01240"/>
    </source>
</evidence>
<keyword evidence="3 5" id="KW-0378">Hydrolase</keyword>
<evidence type="ECO:0000313" key="9">
    <source>
        <dbReference type="Proteomes" id="UP000322110"/>
    </source>
</evidence>
<dbReference type="PANTHER" id="PTHR43806:SF11">
    <property type="entry name" value="CEREVISIN-RELATED"/>
    <property type="match status" value="1"/>
</dbReference>
<dbReference type="CDD" id="cd05561">
    <property type="entry name" value="Peptidases_S8_4"/>
    <property type="match status" value="1"/>
</dbReference>
<evidence type="ECO:0000259" key="7">
    <source>
        <dbReference type="Pfam" id="PF00082"/>
    </source>
</evidence>
<feature type="region of interest" description="Disordered" evidence="6">
    <location>
        <begin position="1"/>
        <end position="20"/>
    </location>
</feature>
<dbReference type="InterPro" id="IPR000209">
    <property type="entry name" value="Peptidase_S8/S53_dom"/>
</dbReference>
<dbReference type="PANTHER" id="PTHR43806">
    <property type="entry name" value="PEPTIDASE S8"/>
    <property type="match status" value="1"/>
</dbReference>
<dbReference type="Proteomes" id="UP000322110">
    <property type="component" value="Unassembled WGS sequence"/>
</dbReference>